<comment type="catalytic activity">
    <reaction evidence="6">
        <text>GTP + H2O = GDP + phosphate + H(+)</text>
        <dbReference type="Rhea" id="RHEA:19669"/>
        <dbReference type="ChEBI" id="CHEBI:15377"/>
        <dbReference type="ChEBI" id="CHEBI:15378"/>
        <dbReference type="ChEBI" id="CHEBI:37565"/>
        <dbReference type="ChEBI" id="CHEBI:43474"/>
        <dbReference type="ChEBI" id="CHEBI:58189"/>
    </reaction>
    <physiologicalReaction direction="left-to-right" evidence="6">
        <dbReference type="Rhea" id="RHEA:19670"/>
    </physiologicalReaction>
</comment>
<keyword evidence="2" id="KW-0378">Hydrolase</keyword>
<dbReference type="InterPro" id="IPR051316">
    <property type="entry name" value="Zinc-reg_GTPase_activator"/>
</dbReference>
<dbReference type="PANTHER" id="PTHR13748:SF62">
    <property type="entry name" value="COBW DOMAIN-CONTAINING PROTEIN"/>
    <property type="match status" value="1"/>
</dbReference>
<dbReference type="EMBL" id="CP054569">
    <property type="protein sequence ID" value="QKQ48815.1"/>
    <property type="molecule type" value="Genomic_DNA"/>
</dbReference>
<dbReference type="Proteomes" id="UP000509782">
    <property type="component" value="Chromosome"/>
</dbReference>
<dbReference type="Gene3D" id="3.40.50.300">
    <property type="entry name" value="P-loop containing nucleotide triphosphate hydrolases"/>
    <property type="match status" value="1"/>
</dbReference>
<dbReference type="InterPro" id="IPR011629">
    <property type="entry name" value="CobW-like_C"/>
</dbReference>
<evidence type="ECO:0000259" key="8">
    <source>
        <dbReference type="SMART" id="SM00833"/>
    </source>
</evidence>
<dbReference type="GO" id="GO:0016787">
    <property type="term" value="F:hydrolase activity"/>
    <property type="evidence" value="ECO:0007669"/>
    <property type="project" value="UniProtKB-KW"/>
</dbReference>
<dbReference type="GO" id="GO:0000166">
    <property type="term" value="F:nucleotide binding"/>
    <property type="evidence" value="ECO:0007669"/>
    <property type="project" value="UniProtKB-KW"/>
</dbReference>
<reference evidence="9 10" key="1">
    <citation type="submission" date="2020-05" db="EMBL/GenBank/DDBJ databases">
        <title>FDA dAtabase for Regulatory Grade micrObial Sequences (FDA-ARGOS): Supporting development and validation of Infectious Disease Dx tests.</title>
        <authorList>
            <person name="Sproer C."/>
            <person name="Gronow S."/>
            <person name="Severitt S."/>
            <person name="Schroder I."/>
            <person name="Tallon L."/>
            <person name="Sadzewicz L."/>
            <person name="Zhao X."/>
            <person name="Vavikolanu K."/>
            <person name="Mehta A."/>
            <person name="Aluvathingal J."/>
            <person name="Nadendla S."/>
            <person name="Myers T."/>
            <person name="Yan Y."/>
            <person name="Sichtig H."/>
        </authorList>
    </citation>
    <scope>NUCLEOTIDE SEQUENCE [LARGE SCALE GENOMIC DNA]</scope>
    <source>
        <strain evidence="9 10">FDAARGOS_787</strain>
    </source>
</reference>
<protein>
    <submittedName>
        <fullName evidence="9">GTP-binding protein</fullName>
    </submittedName>
</protein>
<evidence type="ECO:0000313" key="9">
    <source>
        <dbReference type="EMBL" id="QKQ48815.1"/>
    </source>
</evidence>
<dbReference type="RefSeq" id="WP_174716809.1">
    <property type="nucleotide sequence ID" value="NZ_CP054569.1"/>
</dbReference>
<sequence>MRDKGQDPRQDPRQDDQEAGREREPDGDKRIGVTVISGFLGSGKTTLLNRMLRDCAYADAVVIVNEFGDIGVDHHLVREARDSVVLVEGGCLCCVVSGSVVDTLRDLFMQALSRRIKPFRRVLIETSGLADPAPILFTLKHDRFLSERYAYRGAIVLVDACHGIEQLADQPEAARQLALADAVVFSKADLVDAGQLGRVEQAVVGINPGAQRSVQRPDAPLVEILRNGPGAHARRDGVALADWLRPFSSRAAAGHGQVASFSLILQSPLARPAFLGGLSRIQERYGPGLLRVKGLVCFEGEAQPCEVHGVHGELYPIRLLAGWPDRDHRSRLVCILRGLDGDEVRRALYEALGQPPA</sequence>
<evidence type="ECO:0000256" key="3">
    <source>
        <dbReference type="ARBA" id="ARBA00023186"/>
    </source>
</evidence>
<feature type="domain" description="CobW C-terminal" evidence="8">
    <location>
        <begin position="258"/>
        <end position="352"/>
    </location>
</feature>
<dbReference type="PANTHER" id="PTHR13748">
    <property type="entry name" value="COBW-RELATED"/>
    <property type="match status" value="1"/>
</dbReference>
<accession>A0A6N0JNV0</accession>
<evidence type="ECO:0000256" key="4">
    <source>
        <dbReference type="ARBA" id="ARBA00034320"/>
    </source>
</evidence>
<evidence type="ECO:0000256" key="2">
    <source>
        <dbReference type="ARBA" id="ARBA00022801"/>
    </source>
</evidence>
<gene>
    <name evidence="9" type="ORF">FOC81_19825</name>
</gene>
<feature type="region of interest" description="Disordered" evidence="7">
    <location>
        <begin position="1"/>
        <end position="28"/>
    </location>
</feature>
<keyword evidence="1" id="KW-0547">Nucleotide-binding</keyword>
<evidence type="ECO:0000256" key="6">
    <source>
        <dbReference type="ARBA" id="ARBA00049117"/>
    </source>
</evidence>
<dbReference type="SMART" id="SM00833">
    <property type="entry name" value="CobW_C"/>
    <property type="match status" value="1"/>
</dbReference>
<dbReference type="Pfam" id="PF07683">
    <property type="entry name" value="CobW_C"/>
    <property type="match status" value="1"/>
</dbReference>
<dbReference type="AlphaFoldDB" id="A0A6N0JNV0"/>
<comment type="function">
    <text evidence="5">Zinc chaperone that directly transfers zinc cofactor to target proteins, thereby activating them. Zinc is transferred from the CXCC motif in the GTPase domain to the zinc binding site in target proteins in a process requiring GTP hydrolysis.</text>
</comment>
<dbReference type="SUPFAM" id="SSF90002">
    <property type="entry name" value="Hypothetical protein YjiA, C-terminal domain"/>
    <property type="match status" value="1"/>
</dbReference>
<dbReference type="Pfam" id="PF02492">
    <property type="entry name" value="cobW"/>
    <property type="match status" value="1"/>
</dbReference>
<evidence type="ECO:0000256" key="5">
    <source>
        <dbReference type="ARBA" id="ARBA00045658"/>
    </source>
</evidence>
<evidence type="ECO:0000256" key="7">
    <source>
        <dbReference type="SAM" id="MobiDB-lite"/>
    </source>
</evidence>
<dbReference type="InterPro" id="IPR003495">
    <property type="entry name" value="CobW/HypB/UreG_nucleotide-bd"/>
</dbReference>
<proteinExistence type="inferred from homology"/>
<name>A0A6N0JNV0_ACHDE</name>
<dbReference type="InterPro" id="IPR027417">
    <property type="entry name" value="P-loop_NTPase"/>
</dbReference>
<evidence type="ECO:0000256" key="1">
    <source>
        <dbReference type="ARBA" id="ARBA00022741"/>
    </source>
</evidence>
<dbReference type="CDD" id="cd03112">
    <property type="entry name" value="CobW-like"/>
    <property type="match status" value="1"/>
</dbReference>
<organism evidence="9 10">
    <name type="scientific">Achromobacter denitrificans</name>
    <name type="common">Alcaligenes denitrificans</name>
    <dbReference type="NCBI Taxonomy" id="32002"/>
    <lineage>
        <taxon>Bacteria</taxon>
        <taxon>Pseudomonadati</taxon>
        <taxon>Pseudomonadota</taxon>
        <taxon>Betaproteobacteria</taxon>
        <taxon>Burkholderiales</taxon>
        <taxon>Alcaligenaceae</taxon>
        <taxon>Achromobacter</taxon>
    </lineage>
</organism>
<evidence type="ECO:0000313" key="10">
    <source>
        <dbReference type="Proteomes" id="UP000509782"/>
    </source>
</evidence>
<dbReference type="SUPFAM" id="SSF52540">
    <property type="entry name" value="P-loop containing nucleoside triphosphate hydrolases"/>
    <property type="match status" value="1"/>
</dbReference>
<comment type="similarity">
    <text evidence="4">Belongs to the SIMIBI class G3E GTPase family. ZNG1 subfamily.</text>
</comment>
<dbReference type="Gene3D" id="3.30.1220.10">
    <property type="entry name" value="CobW-like, C-terminal domain"/>
    <property type="match status" value="1"/>
</dbReference>
<dbReference type="InterPro" id="IPR036627">
    <property type="entry name" value="CobW-likC_sf"/>
</dbReference>
<keyword evidence="3" id="KW-0143">Chaperone</keyword>
<dbReference type="GO" id="GO:0005737">
    <property type="term" value="C:cytoplasm"/>
    <property type="evidence" value="ECO:0007669"/>
    <property type="project" value="TreeGrafter"/>
</dbReference>